<organism evidence="2 3">
    <name type="scientific">Haloglomus irregulare</name>
    <dbReference type="NCBI Taxonomy" id="2234134"/>
    <lineage>
        <taxon>Archaea</taxon>
        <taxon>Methanobacteriati</taxon>
        <taxon>Methanobacteriota</taxon>
        <taxon>Stenosarchaea group</taxon>
        <taxon>Halobacteria</taxon>
        <taxon>Halobacteriales</taxon>
        <taxon>Natronomonadaceae</taxon>
        <taxon>Haloglomus</taxon>
    </lineage>
</organism>
<proteinExistence type="predicted"/>
<protein>
    <submittedName>
        <fullName evidence="2">Uncharacterized protein</fullName>
    </submittedName>
</protein>
<reference evidence="2 3" key="1">
    <citation type="submission" date="2018-06" db="EMBL/GenBank/DDBJ databases">
        <title>Natronomonas sp. F16-60 a new haloarchaeon isolated from a solar saltern of Isla Cristina, Huelva, Spain.</title>
        <authorList>
            <person name="Duran-Viseras A."/>
            <person name="Sanchez-Porro C."/>
            <person name="Ventosa A."/>
        </authorList>
    </citation>
    <scope>NUCLEOTIDE SEQUENCE [LARGE SCALE GENOMIC DNA]</scope>
    <source>
        <strain evidence="2 3">F16-60</strain>
    </source>
</reference>
<evidence type="ECO:0000256" key="1">
    <source>
        <dbReference type="SAM" id="Phobius"/>
    </source>
</evidence>
<dbReference type="AlphaFoldDB" id="A0A554MTY3"/>
<keyword evidence="1" id="KW-0812">Transmembrane</keyword>
<gene>
    <name evidence="2" type="ORF">DP107_19195</name>
</gene>
<sequence length="66" mass="7432">MFVVSQMPLILNFGLILVGYSWLLHIGSPAEVDWLYRFSTVMWVITILWGIALVGNNLLVLITGLI</sequence>
<keyword evidence="1" id="KW-1133">Transmembrane helix</keyword>
<feature type="transmembrane region" description="Helical" evidence="1">
    <location>
        <begin position="40"/>
        <end position="62"/>
    </location>
</feature>
<evidence type="ECO:0000313" key="2">
    <source>
        <dbReference type="EMBL" id="TSD08579.1"/>
    </source>
</evidence>
<evidence type="ECO:0000313" key="3">
    <source>
        <dbReference type="Proteomes" id="UP000319894"/>
    </source>
</evidence>
<comment type="caution">
    <text evidence="2">The sequence shown here is derived from an EMBL/GenBank/DDBJ whole genome shotgun (WGS) entry which is preliminary data.</text>
</comment>
<dbReference type="InParanoid" id="A0A554MTY3"/>
<name>A0A554MTY3_9EURY</name>
<keyword evidence="3" id="KW-1185">Reference proteome</keyword>
<feature type="transmembrane region" description="Helical" evidence="1">
    <location>
        <begin position="9"/>
        <end position="28"/>
    </location>
</feature>
<dbReference type="Proteomes" id="UP000319894">
    <property type="component" value="Unassembled WGS sequence"/>
</dbReference>
<keyword evidence="1" id="KW-0472">Membrane</keyword>
<accession>A0A554MTY3</accession>
<dbReference type="EMBL" id="QMDX01000037">
    <property type="protein sequence ID" value="TSD08579.1"/>
    <property type="molecule type" value="Genomic_DNA"/>
</dbReference>